<dbReference type="HOGENOM" id="CLU_038034_2_8_9"/>
<dbReference type="RefSeq" id="WP_012302413.1">
    <property type="nucleotide sequence ID" value="NC_010424.1"/>
</dbReference>
<dbReference type="AlphaFoldDB" id="B1I4F1"/>
<keyword evidence="6" id="KW-1185">Reference proteome</keyword>
<dbReference type="KEGG" id="dau:Daud_1317"/>
<dbReference type="CDD" id="cd01144">
    <property type="entry name" value="BtuF"/>
    <property type="match status" value="1"/>
</dbReference>
<evidence type="ECO:0000256" key="3">
    <source>
        <dbReference type="SAM" id="SignalP"/>
    </source>
</evidence>
<dbReference type="InterPro" id="IPR050902">
    <property type="entry name" value="ABC_Transporter_SBP"/>
</dbReference>
<dbReference type="InterPro" id="IPR002491">
    <property type="entry name" value="ABC_transptr_periplasmic_BD"/>
</dbReference>
<dbReference type="Gene3D" id="3.40.50.1980">
    <property type="entry name" value="Nitrogenase molybdenum iron protein domain"/>
    <property type="match status" value="2"/>
</dbReference>
<dbReference type="Proteomes" id="UP000008544">
    <property type="component" value="Chromosome"/>
</dbReference>
<evidence type="ECO:0000256" key="1">
    <source>
        <dbReference type="ARBA" id="ARBA00008814"/>
    </source>
</evidence>
<dbReference type="EMBL" id="CP000860">
    <property type="protein sequence ID" value="ACA59828.1"/>
    <property type="molecule type" value="Genomic_DNA"/>
</dbReference>
<sequence>MRLITVILLLALLCAGCGDLPKEAALGADFPITVTDDVGREVTVTASPGRIISLAPSNTEILFALGLGPKIVGVTDFCNYPVEALAKERVGGFANPSLEKIVFLEPDLVVAADLHRELVLQLDNLKIPVVVLNAHSVEEVLNDIVLVGRVTGLEKEAERLAGELRARVEAVTERTSKIAPSKRPRVYYEVWHEPLCTAGPGTFIDDLIGLAGGINVAADAPVPWPQYNTEVIVQKNPEVMLHSYGHGAAALQTLEEIARRPGWSNVSCVKSGRVYAIDADLINRAGPRLVDALEAVARVLHPEVFGR</sequence>
<dbReference type="PANTHER" id="PTHR30535:SF34">
    <property type="entry name" value="MOLYBDATE-BINDING PROTEIN MOLA"/>
    <property type="match status" value="1"/>
</dbReference>
<gene>
    <name evidence="5" type="ordered locus">Daud_1317</name>
</gene>
<dbReference type="PROSITE" id="PS50983">
    <property type="entry name" value="FE_B12_PBP"/>
    <property type="match status" value="1"/>
</dbReference>
<accession>B1I4F1</accession>
<dbReference type="Pfam" id="PF01497">
    <property type="entry name" value="Peripla_BP_2"/>
    <property type="match status" value="1"/>
</dbReference>
<dbReference type="OrthoDB" id="9816357at2"/>
<evidence type="ECO:0000259" key="4">
    <source>
        <dbReference type="PROSITE" id="PS50983"/>
    </source>
</evidence>
<dbReference type="NCBIfam" id="NF038402">
    <property type="entry name" value="TroA_like"/>
    <property type="match status" value="1"/>
</dbReference>
<evidence type="ECO:0000256" key="2">
    <source>
        <dbReference type="ARBA" id="ARBA00022729"/>
    </source>
</evidence>
<reference evidence="6" key="1">
    <citation type="submission" date="2007-10" db="EMBL/GenBank/DDBJ databases">
        <title>Complete sequence of chromosome of Desulforudis audaxviator MP104C.</title>
        <authorList>
            <person name="Copeland A."/>
            <person name="Lucas S."/>
            <person name="Lapidus A."/>
            <person name="Barry K."/>
            <person name="Glavina del Rio T."/>
            <person name="Dalin E."/>
            <person name="Tice H."/>
            <person name="Bruce D."/>
            <person name="Pitluck S."/>
            <person name="Lowry S.R."/>
            <person name="Larimer F."/>
            <person name="Land M.L."/>
            <person name="Hauser L."/>
            <person name="Kyrpides N."/>
            <person name="Ivanova N.N."/>
            <person name="Richardson P."/>
        </authorList>
    </citation>
    <scope>NUCLEOTIDE SEQUENCE [LARGE SCALE GENOMIC DNA]</scope>
    <source>
        <strain evidence="6">MP104C</strain>
    </source>
</reference>
<organism evidence="5 6">
    <name type="scientific">Desulforudis audaxviator (strain MP104C)</name>
    <dbReference type="NCBI Taxonomy" id="477974"/>
    <lineage>
        <taxon>Bacteria</taxon>
        <taxon>Bacillati</taxon>
        <taxon>Bacillota</taxon>
        <taxon>Clostridia</taxon>
        <taxon>Thermoanaerobacterales</taxon>
        <taxon>Candidatus Desulforudaceae</taxon>
        <taxon>Candidatus Desulforudis</taxon>
    </lineage>
</organism>
<reference evidence="5 6" key="2">
    <citation type="journal article" date="2008" name="Science">
        <title>Environmental genomics reveals a single-species ecosystem deep within Earth.</title>
        <authorList>
            <person name="Chivian D."/>
            <person name="Brodie E.L."/>
            <person name="Alm E.J."/>
            <person name="Culley D.E."/>
            <person name="Dehal P.S."/>
            <person name="Desantis T.Z."/>
            <person name="Gihring T.M."/>
            <person name="Lapidus A."/>
            <person name="Lin L.H."/>
            <person name="Lowry S.R."/>
            <person name="Moser D.P."/>
            <person name="Richardson P.M."/>
            <person name="Southam G."/>
            <person name="Wanger G."/>
            <person name="Pratt L.M."/>
            <person name="Andersen G.L."/>
            <person name="Hazen T.C."/>
            <person name="Brockman F.J."/>
            <person name="Arkin A.P."/>
            <person name="Onstott T.C."/>
        </authorList>
    </citation>
    <scope>NUCLEOTIDE SEQUENCE [LARGE SCALE GENOMIC DNA]</scope>
    <source>
        <strain evidence="5 6">MP104C</strain>
    </source>
</reference>
<dbReference type="STRING" id="477974.Daud_1317"/>
<name>B1I4F1_DESAP</name>
<comment type="similarity">
    <text evidence="1">Belongs to the bacterial solute-binding protein 8 family.</text>
</comment>
<dbReference type="eggNOG" id="COG0614">
    <property type="taxonomic scope" value="Bacteria"/>
</dbReference>
<dbReference type="PANTHER" id="PTHR30535">
    <property type="entry name" value="VITAMIN B12-BINDING PROTEIN"/>
    <property type="match status" value="1"/>
</dbReference>
<feature type="chain" id="PRO_5039031088" evidence="3">
    <location>
        <begin position="25"/>
        <end position="307"/>
    </location>
</feature>
<evidence type="ECO:0000313" key="6">
    <source>
        <dbReference type="Proteomes" id="UP000008544"/>
    </source>
</evidence>
<dbReference type="SUPFAM" id="SSF53807">
    <property type="entry name" value="Helical backbone' metal receptor"/>
    <property type="match status" value="1"/>
</dbReference>
<feature type="domain" description="Fe/B12 periplasmic-binding" evidence="4">
    <location>
        <begin position="50"/>
        <end position="304"/>
    </location>
</feature>
<dbReference type="GO" id="GO:0071281">
    <property type="term" value="P:cellular response to iron ion"/>
    <property type="evidence" value="ECO:0007669"/>
    <property type="project" value="TreeGrafter"/>
</dbReference>
<protein>
    <submittedName>
        <fullName evidence="5">Periplasmic binding protein</fullName>
    </submittedName>
</protein>
<evidence type="ECO:0000313" key="5">
    <source>
        <dbReference type="EMBL" id="ACA59828.1"/>
    </source>
</evidence>
<keyword evidence="2 3" id="KW-0732">Signal</keyword>
<proteinExistence type="inferred from homology"/>
<dbReference type="InterPro" id="IPR054828">
    <property type="entry name" value="Vit_B12_bind_prot"/>
</dbReference>
<feature type="signal peptide" evidence="3">
    <location>
        <begin position="1"/>
        <end position="24"/>
    </location>
</feature>